<organism evidence="7 8">
    <name type="scientific">Maritalea mobilis</name>
    <dbReference type="NCBI Taxonomy" id="483324"/>
    <lineage>
        <taxon>Bacteria</taxon>
        <taxon>Pseudomonadati</taxon>
        <taxon>Pseudomonadota</taxon>
        <taxon>Alphaproteobacteria</taxon>
        <taxon>Hyphomicrobiales</taxon>
        <taxon>Devosiaceae</taxon>
        <taxon>Maritalea</taxon>
    </lineage>
</organism>
<evidence type="ECO:0000313" key="7">
    <source>
        <dbReference type="EMBL" id="TDQ64476.1"/>
    </source>
</evidence>
<accession>A0A4R6VQI3</accession>
<feature type="transmembrane region" description="Helical" evidence="6">
    <location>
        <begin position="156"/>
        <end position="189"/>
    </location>
</feature>
<dbReference type="PANTHER" id="PTHR23513:SF6">
    <property type="entry name" value="MAJOR FACILITATOR SUPERFAMILY ASSOCIATED DOMAIN-CONTAINING PROTEIN"/>
    <property type="match status" value="1"/>
</dbReference>
<feature type="transmembrane region" description="Helical" evidence="6">
    <location>
        <begin position="224"/>
        <end position="246"/>
    </location>
</feature>
<evidence type="ECO:0000256" key="3">
    <source>
        <dbReference type="ARBA" id="ARBA00022692"/>
    </source>
</evidence>
<evidence type="ECO:0000256" key="5">
    <source>
        <dbReference type="ARBA" id="ARBA00023136"/>
    </source>
</evidence>
<feature type="transmembrane region" description="Helical" evidence="6">
    <location>
        <begin position="352"/>
        <end position="374"/>
    </location>
</feature>
<sequence>MIFKKYFVALENLDFRLLVVANLISGAGVSLVPIAFAIETIKVEPRGWGMACVLITLWVGRFLGMLIYKKVGFNFHPVLTMVGSISAMCIAQAGLLLWVLSLPNSILAMSISSVLYGFASAFFIPSVFVYIPVIVADSMRAQANSLLSIVSNIYQLIGPLLGASLAVLLGFHSVLFFSAAMFCISMLLLRKLYFSHKIANGIWKNKISGQEKDLHTDVKQRLPIWTYLGLVSWFFCSLAIGTIAAAGPTLIIASHSALEWAIVATAMATGSLFGSTISLTGVARNFPWHIVHVLCGLGLGVQLFVLSWSFAIWGVCVASFVGAASVSTSGIRWDTMGQRLFSGKRLHSFASLDQFASSAGIPAGMVLFGLSGLIGDTTSIIVAVGGLAFLSTLPVLASFVKKRKQLAR</sequence>
<feature type="transmembrane region" description="Helical" evidence="6">
    <location>
        <begin position="258"/>
        <end position="279"/>
    </location>
</feature>
<dbReference type="PANTHER" id="PTHR23513">
    <property type="entry name" value="INTEGRAL MEMBRANE EFFLUX PROTEIN-RELATED"/>
    <property type="match status" value="1"/>
</dbReference>
<evidence type="ECO:0000256" key="6">
    <source>
        <dbReference type="SAM" id="Phobius"/>
    </source>
</evidence>
<evidence type="ECO:0000256" key="4">
    <source>
        <dbReference type="ARBA" id="ARBA00022989"/>
    </source>
</evidence>
<evidence type="ECO:0000256" key="2">
    <source>
        <dbReference type="ARBA" id="ARBA00022475"/>
    </source>
</evidence>
<keyword evidence="3 6" id="KW-0812">Transmembrane</keyword>
<feature type="transmembrane region" description="Helical" evidence="6">
    <location>
        <begin position="311"/>
        <end position="331"/>
    </location>
</feature>
<feature type="transmembrane region" description="Helical" evidence="6">
    <location>
        <begin position="380"/>
        <end position="400"/>
    </location>
</feature>
<comment type="subcellular location">
    <subcellularLocation>
        <location evidence="1">Cell membrane</location>
        <topology evidence="1">Multi-pass membrane protein</topology>
    </subcellularLocation>
</comment>
<gene>
    <name evidence="7" type="ORF">ATL17_2495</name>
</gene>
<reference evidence="7 8" key="1">
    <citation type="submission" date="2019-03" db="EMBL/GenBank/DDBJ databases">
        <title>Genomic Encyclopedia of Type Strains, Phase III (KMG-III): the genomes of soil and plant-associated and newly described type strains.</title>
        <authorList>
            <person name="Whitman W."/>
        </authorList>
    </citation>
    <scope>NUCLEOTIDE SEQUENCE [LARGE SCALE GENOMIC DNA]</scope>
    <source>
        <strain evidence="7 8">CGMCC 1.7002</strain>
    </source>
</reference>
<dbReference type="Gene3D" id="1.20.1250.20">
    <property type="entry name" value="MFS general substrate transporter like domains"/>
    <property type="match status" value="1"/>
</dbReference>
<proteinExistence type="predicted"/>
<dbReference type="RefSeq" id="WP_133573071.1">
    <property type="nucleotide sequence ID" value="NZ_SNYR01000002.1"/>
</dbReference>
<feature type="transmembrane region" description="Helical" evidence="6">
    <location>
        <begin position="15"/>
        <end position="36"/>
    </location>
</feature>
<dbReference type="InterPro" id="IPR011701">
    <property type="entry name" value="MFS"/>
</dbReference>
<dbReference type="GO" id="GO:0005886">
    <property type="term" value="C:plasma membrane"/>
    <property type="evidence" value="ECO:0007669"/>
    <property type="project" value="UniProtKB-SubCell"/>
</dbReference>
<name>A0A4R6VQI3_9HYPH</name>
<keyword evidence="5 6" id="KW-0472">Membrane</keyword>
<protein>
    <submittedName>
        <fullName evidence="7">Putative MFS family arabinose efflux permease</fullName>
    </submittedName>
</protein>
<evidence type="ECO:0000313" key="8">
    <source>
        <dbReference type="Proteomes" id="UP000295391"/>
    </source>
</evidence>
<feature type="transmembrane region" description="Helical" evidence="6">
    <location>
        <begin position="286"/>
        <end position="305"/>
    </location>
</feature>
<feature type="transmembrane region" description="Helical" evidence="6">
    <location>
        <begin position="48"/>
        <end position="68"/>
    </location>
</feature>
<dbReference type="SUPFAM" id="SSF103473">
    <property type="entry name" value="MFS general substrate transporter"/>
    <property type="match status" value="1"/>
</dbReference>
<dbReference type="GO" id="GO:0022857">
    <property type="term" value="F:transmembrane transporter activity"/>
    <property type="evidence" value="ECO:0007669"/>
    <property type="project" value="InterPro"/>
</dbReference>
<feature type="transmembrane region" description="Helical" evidence="6">
    <location>
        <begin position="114"/>
        <end position="136"/>
    </location>
</feature>
<dbReference type="EMBL" id="SNYR01000002">
    <property type="protein sequence ID" value="TDQ64476.1"/>
    <property type="molecule type" value="Genomic_DNA"/>
</dbReference>
<keyword evidence="4 6" id="KW-1133">Transmembrane helix</keyword>
<evidence type="ECO:0000256" key="1">
    <source>
        <dbReference type="ARBA" id="ARBA00004651"/>
    </source>
</evidence>
<feature type="transmembrane region" description="Helical" evidence="6">
    <location>
        <begin position="80"/>
        <end position="102"/>
    </location>
</feature>
<dbReference type="AlphaFoldDB" id="A0A4R6VQI3"/>
<keyword evidence="8" id="KW-1185">Reference proteome</keyword>
<dbReference type="OrthoDB" id="9783652at2"/>
<dbReference type="InterPro" id="IPR036259">
    <property type="entry name" value="MFS_trans_sf"/>
</dbReference>
<dbReference type="Proteomes" id="UP000295391">
    <property type="component" value="Unassembled WGS sequence"/>
</dbReference>
<dbReference type="Pfam" id="PF07690">
    <property type="entry name" value="MFS_1"/>
    <property type="match status" value="1"/>
</dbReference>
<comment type="caution">
    <text evidence="7">The sequence shown here is derived from an EMBL/GenBank/DDBJ whole genome shotgun (WGS) entry which is preliminary data.</text>
</comment>
<keyword evidence="2" id="KW-1003">Cell membrane</keyword>